<name>A0A1W6LQ36_9BACT</name>
<dbReference type="RefSeq" id="WP_085756530.1">
    <property type="nucleotide sequence ID" value="NZ_CP021023.1"/>
</dbReference>
<dbReference type="InterPro" id="IPR029483">
    <property type="entry name" value="GH97_C"/>
</dbReference>
<evidence type="ECO:0000256" key="3">
    <source>
        <dbReference type="SAM" id="SignalP"/>
    </source>
</evidence>
<evidence type="ECO:0000256" key="1">
    <source>
        <dbReference type="ARBA" id="ARBA00022801"/>
    </source>
</evidence>
<dbReference type="InterPro" id="IPR013780">
    <property type="entry name" value="Glyco_hydro_b"/>
</dbReference>
<dbReference type="InterPro" id="IPR029486">
    <property type="entry name" value="GH97_N"/>
</dbReference>
<evidence type="ECO:0000259" key="6">
    <source>
        <dbReference type="Pfam" id="PF14509"/>
    </source>
</evidence>
<dbReference type="KEGG" id="pbp:STSP1_02341"/>
<dbReference type="SUPFAM" id="SSF51445">
    <property type="entry name" value="(Trans)glycosidases"/>
    <property type="match status" value="1"/>
</dbReference>
<dbReference type="Gene3D" id="3.20.20.70">
    <property type="entry name" value="Aldolase class I"/>
    <property type="match status" value="1"/>
</dbReference>
<gene>
    <name evidence="7" type="ORF">STSP1_02341</name>
</gene>
<keyword evidence="2 7" id="KW-0326">Glycosidase</keyword>
<dbReference type="Gene3D" id="2.60.40.1180">
    <property type="entry name" value="Golgi alpha-mannosidase II"/>
    <property type="match status" value="1"/>
</dbReference>
<evidence type="ECO:0000256" key="2">
    <source>
        <dbReference type="ARBA" id="ARBA00023295"/>
    </source>
</evidence>
<organism evidence="7 8">
    <name type="scientific">Sedimentisphaera salicampi</name>
    <dbReference type="NCBI Taxonomy" id="1941349"/>
    <lineage>
        <taxon>Bacteria</taxon>
        <taxon>Pseudomonadati</taxon>
        <taxon>Planctomycetota</taxon>
        <taxon>Phycisphaerae</taxon>
        <taxon>Sedimentisphaerales</taxon>
        <taxon>Sedimentisphaeraceae</taxon>
        <taxon>Sedimentisphaera</taxon>
    </lineage>
</organism>
<feature type="domain" description="Glycosyl-hydrolase 97 catalytic" evidence="4">
    <location>
        <begin position="314"/>
        <end position="463"/>
    </location>
</feature>
<dbReference type="InterPro" id="IPR017853">
    <property type="entry name" value="GH"/>
</dbReference>
<dbReference type="PANTHER" id="PTHR35803:SF2">
    <property type="entry name" value="RETAINING ALPHA-GALACTOSIDASE"/>
    <property type="match status" value="1"/>
</dbReference>
<keyword evidence="8" id="KW-1185">Reference proteome</keyword>
<dbReference type="EC" id="3.2.1.22" evidence="7"/>
<evidence type="ECO:0000259" key="4">
    <source>
        <dbReference type="Pfam" id="PF10566"/>
    </source>
</evidence>
<dbReference type="Pfam" id="PF14508">
    <property type="entry name" value="GH97_N"/>
    <property type="match status" value="1"/>
</dbReference>
<dbReference type="InterPro" id="IPR019563">
    <property type="entry name" value="GH97_catalytic"/>
</dbReference>
<dbReference type="Pfam" id="PF10566">
    <property type="entry name" value="Glyco_hydro_97"/>
    <property type="match status" value="1"/>
</dbReference>
<dbReference type="AlphaFoldDB" id="A0A1W6LQ36"/>
<reference evidence="8" key="1">
    <citation type="submission" date="2017-04" db="EMBL/GenBank/DDBJ databases">
        <title>Comparative genomics and description of representatives of a novel lineage of planctomycetes thriving in anoxic sediments.</title>
        <authorList>
            <person name="Spring S."/>
            <person name="Bunk B."/>
            <person name="Sproer C."/>
        </authorList>
    </citation>
    <scope>NUCLEOTIDE SEQUENCE [LARGE SCALE GENOMIC DNA]</scope>
    <source>
        <strain evidence="8">ST-PulAB-D4</strain>
    </source>
</reference>
<sequence length="650" mass="73464" precursor="true">MTRKSVITALLIHLSFSSAVFSAERLSSPDGKLDISFSLNDKGAACYTVEYAGKEVLEPSEFGILCEGQPFYSDFKLESASGVQEVSQQYQMLHGKQKNCTYKANRRLFTLANKEGKVLKLVFQVSNDSVAFRYILPEAEGSYAVVNKENTSFNFPSDTLSWLHPMAEAKTGWEKTQPSYEEHYAAGRPVGEDSKYGQGWCMPGLFKTADDNWALVCETDVYSGYCAARLLKADDNGAYKIGFPQPEEHRGIEDSVYPRQELPLKTPWRVIIVGDELGDIVESTAVADLASPSRIEDTGFIKPGRAAWHWLRYADSSSNLEYANSFLDFAEKMGWEYMLIDCYWDNNIGREKMEEFARKAKSRGVKVILWYNSNGFWNDAPMTPKHKMHTSSARRREFAWLKEIGAAGVKIDFFGGDKQATMKLYQEILEDAADFEIMVNFHGATVPRGWHRTYPNMLTLESVKGMEYCTFNQENADAQPQHSCILPFTRNVVGPMDFTPVVFNPEIRSVQLKTTLGFELALSVVFESGIQHFGLVPEEYDLMPDYVVSYLREVPVSWDETNFIKGYPGRLAVIARKKGQSWYIGGINGEAEKKNISIDLSFIDNLEDKSIKIITDGKNRSFEYRQLFGKKMKSLNVKLKANGGFTAVLE</sequence>
<dbReference type="GO" id="GO:0004557">
    <property type="term" value="F:alpha-galactosidase activity"/>
    <property type="evidence" value="ECO:0007669"/>
    <property type="project" value="UniProtKB-EC"/>
</dbReference>
<dbReference type="Pfam" id="PF14509">
    <property type="entry name" value="GH97_C"/>
    <property type="match status" value="1"/>
</dbReference>
<accession>A0A1W6LQ36</accession>
<dbReference type="EMBL" id="CP021023">
    <property type="protein sequence ID" value="ARN57915.1"/>
    <property type="molecule type" value="Genomic_DNA"/>
</dbReference>
<dbReference type="Proteomes" id="UP000193334">
    <property type="component" value="Chromosome"/>
</dbReference>
<dbReference type="GO" id="GO:0030246">
    <property type="term" value="F:carbohydrate binding"/>
    <property type="evidence" value="ECO:0007669"/>
    <property type="project" value="InterPro"/>
</dbReference>
<dbReference type="Gene3D" id="2.70.98.10">
    <property type="match status" value="1"/>
</dbReference>
<dbReference type="PANTHER" id="PTHR35803">
    <property type="entry name" value="GLUCAN 1,4-ALPHA-GLUCOSIDASE SUSB-RELATED"/>
    <property type="match status" value="1"/>
</dbReference>
<evidence type="ECO:0000259" key="5">
    <source>
        <dbReference type="Pfam" id="PF14508"/>
    </source>
</evidence>
<dbReference type="STRING" id="1941349.STSP1_02341"/>
<feature type="chain" id="PRO_5012009432" evidence="3">
    <location>
        <begin position="23"/>
        <end position="650"/>
    </location>
</feature>
<feature type="signal peptide" evidence="3">
    <location>
        <begin position="1"/>
        <end position="22"/>
    </location>
</feature>
<keyword evidence="3" id="KW-0732">Signal</keyword>
<feature type="domain" description="Glycosyl-hydrolase 97 C-terminal oligomerisation" evidence="6">
    <location>
        <begin position="557"/>
        <end position="649"/>
    </location>
</feature>
<dbReference type="InterPro" id="IPR014718">
    <property type="entry name" value="GH-type_carb-bd"/>
</dbReference>
<dbReference type="InterPro" id="IPR013785">
    <property type="entry name" value="Aldolase_TIM"/>
</dbReference>
<evidence type="ECO:0000313" key="8">
    <source>
        <dbReference type="Proteomes" id="UP000193334"/>
    </source>
</evidence>
<dbReference type="InterPro" id="IPR052720">
    <property type="entry name" value="Glycosyl_hydrolase_97"/>
</dbReference>
<feature type="domain" description="Glycosyl-hydrolase 97 N-terminal" evidence="5">
    <location>
        <begin position="26"/>
        <end position="292"/>
    </location>
</feature>
<protein>
    <submittedName>
        <fullName evidence="7">Retaining alpha-galactosidase</fullName>
        <ecNumber evidence="7">3.2.1.22</ecNumber>
    </submittedName>
</protein>
<keyword evidence="1 7" id="KW-0378">Hydrolase</keyword>
<proteinExistence type="predicted"/>
<evidence type="ECO:0000313" key="7">
    <source>
        <dbReference type="EMBL" id="ARN57915.1"/>
    </source>
</evidence>